<evidence type="ECO:0000313" key="3">
    <source>
        <dbReference type="Proteomes" id="UP001473063"/>
    </source>
</evidence>
<comment type="caution">
    <text evidence="2">The sequence shown here is derived from an EMBL/GenBank/DDBJ whole genome shotgun (WGS) entry which is preliminary data.</text>
</comment>
<keyword evidence="1" id="KW-0472">Membrane</keyword>
<dbReference type="RefSeq" id="WP_349056908.1">
    <property type="nucleotide sequence ID" value="NZ_JBBMEJ010000011.1"/>
</dbReference>
<reference evidence="2 3" key="1">
    <citation type="submission" date="2024-03" db="EMBL/GenBank/DDBJ databases">
        <title>Human intestinal bacterial collection.</title>
        <authorList>
            <person name="Pauvert C."/>
            <person name="Hitch T.C.A."/>
            <person name="Clavel T."/>
        </authorList>
    </citation>
    <scope>NUCLEOTIDE SEQUENCE [LARGE SCALE GENOMIC DNA]</scope>
    <source>
        <strain evidence="2 3">CLA-JM-H16</strain>
    </source>
</reference>
<keyword evidence="1" id="KW-1133">Transmembrane helix</keyword>
<keyword evidence="1" id="KW-0812">Transmembrane</keyword>
<proteinExistence type="predicted"/>
<dbReference type="EMBL" id="JBBMEJ010000011">
    <property type="protein sequence ID" value="MEQ2371297.1"/>
    <property type="molecule type" value="Genomic_DNA"/>
</dbReference>
<organism evidence="2 3">
    <name type="scientific">Blautia aquisgranensis</name>
    <dbReference type="NCBI Taxonomy" id="3133153"/>
    <lineage>
        <taxon>Bacteria</taxon>
        <taxon>Bacillati</taxon>
        <taxon>Bacillota</taxon>
        <taxon>Clostridia</taxon>
        <taxon>Lachnospirales</taxon>
        <taxon>Lachnospiraceae</taxon>
        <taxon>Blautia</taxon>
    </lineage>
</organism>
<keyword evidence="3" id="KW-1185">Reference proteome</keyword>
<accession>A0ABV1BF97</accession>
<gene>
    <name evidence="2" type="ORF">WMO28_10150</name>
</gene>
<evidence type="ECO:0000313" key="2">
    <source>
        <dbReference type="EMBL" id="MEQ2371297.1"/>
    </source>
</evidence>
<feature type="transmembrane region" description="Helical" evidence="1">
    <location>
        <begin position="113"/>
        <end position="146"/>
    </location>
</feature>
<dbReference type="Pfam" id="PF22564">
    <property type="entry name" value="HAAS"/>
    <property type="match status" value="1"/>
</dbReference>
<evidence type="ECO:0000256" key="1">
    <source>
        <dbReference type="SAM" id="Phobius"/>
    </source>
</evidence>
<dbReference type="Proteomes" id="UP001473063">
    <property type="component" value="Unassembled WGS sequence"/>
</dbReference>
<protein>
    <submittedName>
        <fullName evidence="2">DUF1700 domain-containing protein</fullName>
    </submittedName>
</protein>
<name>A0ABV1BF97_9FIRM</name>
<sequence length="154" mass="17296">MSRREFLEILRGQLSGQMAQGKAAAHVRYYEDYIQSQVRSGRSEADVLKELGDPRLIARTLIDTDDGTEVYDESGYAEESYGSDDYAGNRGGESAVKHHSFKLDLSTWYGKAIVIAIAVLIIVLLATVLVAVAPFVITFFIVLYLISWFRRRRA</sequence>